<dbReference type="PANTHER" id="PTHR47313">
    <property type="entry name" value="RIBOSOMAL RNA LARGE SUBUNIT METHYLTRANSFERASE K/L"/>
    <property type="match status" value="1"/>
</dbReference>
<dbReference type="SUPFAM" id="SSF143437">
    <property type="entry name" value="THUMP domain-like"/>
    <property type="match status" value="1"/>
</dbReference>
<dbReference type="Proteomes" id="UP000234211">
    <property type="component" value="Unassembled WGS sequence"/>
</dbReference>
<dbReference type="CDD" id="cd11715">
    <property type="entry name" value="THUMP_AdoMetMT"/>
    <property type="match status" value="1"/>
</dbReference>
<dbReference type="InterPro" id="IPR004114">
    <property type="entry name" value="THUMP_dom"/>
</dbReference>
<proteinExistence type="predicted"/>
<dbReference type="Gene3D" id="3.30.2130.30">
    <property type="match status" value="1"/>
</dbReference>
<dbReference type="AlphaFoldDB" id="A0A2H1YGR1"/>
<name>A0A2H1YGR1_9FLAO</name>
<evidence type="ECO:0000313" key="6">
    <source>
        <dbReference type="Proteomes" id="UP000234211"/>
    </source>
</evidence>
<dbReference type="SUPFAM" id="SSF53335">
    <property type="entry name" value="S-adenosyl-L-methionine-dependent methyltransferases"/>
    <property type="match status" value="1"/>
</dbReference>
<reference evidence="6" key="1">
    <citation type="submission" date="2017-11" db="EMBL/GenBank/DDBJ databases">
        <authorList>
            <person name="Duchaud E."/>
        </authorList>
    </citation>
    <scope>NUCLEOTIDE SEQUENCE [LARGE SCALE GENOMIC DNA]</scope>
    <source>
        <strain evidence="6">Tenacibaculum sp. TNO020</strain>
    </source>
</reference>
<dbReference type="GO" id="GO:0008990">
    <property type="term" value="F:rRNA (guanine-N2-)-methyltransferase activity"/>
    <property type="evidence" value="ECO:0007669"/>
    <property type="project" value="TreeGrafter"/>
</dbReference>
<keyword evidence="1 5" id="KW-0489">Methyltransferase</keyword>
<dbReference type="Pfam" id="PF01170">
    <property type="entry name" value="UPF0020"/>
    <property type="match status" value="1"/>
</dbReference>
<feature type="domain" description="THUMP" evidence="4">
    <location>
        <begin position="52"/>
        <end position="164"/>
    </location>
</feature>
<protein>
    <submittedName>
        <fullName evidence="5">DNA methylase</fullName>
    </submittedName>
</protein>
<evidence type="ECO:0000256" key="1">
    <source>
        <dbReference type="ARBA" id="ARBA00022603"/>
    </source>
</evidence>
<evidence type="ECO:0000256" key="3">
    <source>
        <dbReference type="PROSITE-ProRule" id="PRU00529"/>
    </source>
</evidence>
<gene>
    <name evidence="5" type="ORF">TNO020_260057</name>
</gene>
<dbReference type="InterPro" id="IPR053943">
    <property type="entry name" value="RlmKL-like_Mtase_CS"/>
</dbReference>
<dbReference type="InterPro" id="IPR029063">
    <property type="entry name" value="SAM-dependent_MTases_sf"/>
</dbReference>
<dbReference type="EMBL" id="OENF01000019">
    <property type="protein sequence ID" value="SOS74630.1"/>
    <property type="molecule type" value="Genomic_DNA"/>
</dbReference>
<dbReference type="InterPro" id="IPR054170">
    <property type="entry name" value="RlmL_1st"/>
</dbReference>
<keyword evidence="2" id="KW-0808">Transferase</keyword>
<dbReference type="SMART" id="SM00981">
    <property type="entry name" value="THUMP"/>
    <property type="match status" value="1"/>
</dbReference>
<dbReference type="Gene3D" id="3.40.50.150">
    <property type="entry name" value="Vaccinia Virus protein VP39"/>
    <property type="match status" value="1"/>
</dbReference>
<organism evidence="5 6">
    <name type="scientific">Tenacibaculum piscium</name>
    <dbReference type="NCBI Taxonomy" id="1458515"/>
    <lineage>
        <taxon>Bacteria</taxon>
        <taxon>Pseudomonadati</taxon>
        <taxon>Bacteroidota</taxon>
        <taxon>Flavobacteriia</taxon>
        <taxon>Flavobacteriales</taxon>
        <taxon>Flavobacteriaceae</taxon>
        <taxon>Tenacibaculum</taxon>
    </lineage>
</organism>
<dbReference type="InterPro" id="IPR000241">
    <property type="entry name" value="RlmKL-like_Mtase"/>
</dbReference>
<evidence type="ECO:0000313" key="5">
    <source>
        <dbReference type="EMBL" id="SOS74630.1"/>
    </source>
</evidence>
<dbReference type="GO" id="GO:0003723">
    <property type="term" value="F:RNA binding"/>
    <property type="evidence" value="ECO:0007669"/>
    <property type="project" value="UniProtKB-UniRule"/>
</dbReference>
<dbReference type="PROSITE" id="PS51165">
    <property type="entry name" value="THUMP"/>
    <property type="match status" value="1"/>
</dbReference>
<accession>A0A2H1YGR1</accession>
<dbReference type="Pfam" id="PF22020">
    <property type="entry name" value="RlmL_1st"/>
    <property type="match status" value="1"/>
</dbReference>
<evidence type="ECO:0000259" key="4">
    <source>
        <dbReference type="PROSITE" id="PS51165"/>
    </source>
</evidence>
<keyword evidence="6" id="KW-1185">Reference proteome</keyword>
<keyword evidence="3" id="KW-0694">RNA-binding</keyword>
<dbReference type="Pfam" id="PF02926">
    <property type="entry name" value="THUMP"/>
    <property type="match status" value="1"/>
</dbReference>
<sequence>MKFYNYMEKDFKMTAITMAGLEGVLADELRKLGAQDVKEGIRNVSFKGDTGFMYKANIALRTAIRILKPIKKSKIFDEEDLYEAIQRVKWDKYIDVDGTFAIGAVVNSKNFTTNSHYISLKSKDAIADYFVNKYKKRPNVDLKYPDVKVHIHIHNEWLTISLDSSGDSLHKRGYRSATNIAPINEVLAAGLVLLSGYKGEENFIDPMCGSGTILIEAAMIANNIPANINRKHFAFENWKDYDEELYFVIQDALLKKITSSHFKIMGFDKAPSAVTKAKQNVINANLEEFIGIHHVNFFNSKKEVFGNTTILFNPPYGERLNIDVEEFYTKIGDTLKHNYPNSTAWLITSDMLALKHVGLRTSKRIPLKNADLDCRFVKYELYEGSKRVKNDFVDETTEERDDE</sequence>
<dbReference type="PROSITE" id="PS01261">
    <property type="entry name" value="UPF0020"/>
    <property type="match status" value="1"/>
</dbReference>
<dbReference type="PANTHER" id="PTHR47313:SF1">
    <property type="entry name" value="RIBOSOMAL RNA LARGE SUBUNIT METHYLTRANSFERASE K_L"/>
    <property type="match status" value="1"/>
</dbReference>
<evidence type="ECO:0000256" key="2">
    <source>
        <dbReference type="ARBA" id="ARBA00022679"/>
    </source>
</evidence>
<dbReference type="GO" id="GO:0070043">
    <property type="term" value="F:rRNA (guanine-N7-)-methyltransferase activity"/>
    <property type="evidence" value="ECO:0007669"/>
    <property type="project" value="TreeGrafter"/>
</dbReference>